<dbReference type="GO" id="GO:0016787">
    <property type="term" value="F:hydrolase activity"/>
    <property type="evidence" value="ECO:0007669"/>
    <property type="project" value="UniProtKB-KW"/>
</dbReference>
<reference evidence="5 6" key="1">
    <citation type="submission" date="2017-02" db="EMBL/GenBank/DDBJ databases">
        <title>Draft genome of Saccharomonospora sp. 154.</title>
        <authorList>
            <person name="Alonso-Carmona G.S."/>
            <person name="De La Haba R."/>
            <person name="Vera-Gargallo B."/>
            <person name="Sandoval-Trujillo A.H."/>
            <person name="Ramirez-Duran N."/>
            <person name="Ventosa A."/>
        </authorList>
    </citation>
    <scope>NUCLEOTIDE SEQUENCE [LARGE SCALE GENOMIC DNA]</scope>
    <source>
        <strain evidence="5 6">LRS4.154</strain>
    </source>
</reference>
<evidence type="ECO:0000313" key="6">
    <source>
        <dbReference type="Proteomes" id="UP000192591"/>
    </source>
</evidence>
<keyword evidence="2 5" id="KW-0378">Hydrolase</keyword>
<keyword evidence="6" id="KW-1185">Reference proteome</keyword>
<dbReference type="PANTHER" id="PTHR34698">
    <property type="entry name" value="5-OXOPROLINASE SUBUNIT B"/>
    <property type="match status" value="1"/>
</dbReference>
<keyword evidence="3" id="KW-0067">ATP-binding</keyword>
<accession>A0A1V8ZZI6</accession>
<keyword evidence="1" id="KW-0547">Nucleotide-binding</keyword>
<sequence length="204" mass="21440">MRLLPCADAGLLVELDDLAEVTGLHAALRDDPPPGVVDLVPAARTLLLRLDPARADLAQVEQAVRGASPRHNARGRGEVVDIPVTYDGADLADVAGHLGLTPAEVVAAHTGAEWTVAFGGFAPGFGYLTGEVWHFDVPRRAESRTTVPSGAVGLAGGFSGVYPRASPGGWQLIGHTRTVLWDIARDPPALLRPGVRVRFVEATP</sequence>
<dbReference type="SUPFAM" id="SSF160467">
    <property type="entry name" value="PH0987 N-terminal domain-like"/>
    <property type="match status" value="1"/>
</dbReference>
<dbReference type="SUPFAM" id="SSF50891">
    <property type="entry name" value="Cyclophilin-like"/>
    <property type="match status" value="1"/>
</dbReference>
<evidence type="ECO:0000259" key="4">
    <source>
        <dbReference type="SMART" id="SM00796"/>
    </source>
</evidence>
<organism evidence="5 6">
    <name type="scientific">Saccharomonospora piscinae</name>
    <dbReference type="NCBI Taxonomy" id="687388"/>
    <lineage>
        <taxon>Bacteria</taxon>
        <taxon>Bacillati</taxon>
        <taxon>Actinomycetota</taxon>
        <taxon>Actinomycetes</taxon>
        <taxon>Pseudonocardiales</taxon>
        <taxon>Pseudonocardiaceae</taxon>
        <taxon>Saccharomonospora</taxon>
    </lineage>
</organism>
<dbReference type="Gene3D" id="2.40.100.10">
    <property type="entry name" value="Cyclophilin-like"/>
    <property type="match status" value="1"/>
</dbReference>
<evidence type="ECO:0000256" key="3">
    <source>
        <dbReference type="ARBA" id="ARBA00022840"/>
    </source>
</evidence>
<dbReference type="EMBL" id="MWIH01000007">
    <property type="protein sequence ID" value="OQO90220.1"/>
    <property type="molecule type" value="Genomic_DNA"/>
</dbReference>
<feature type="domain" description="Carboxyltransferase" evidence="4">
    <location>
        <begin position="1"/>
        <end position="191"/>
    </location>
</feature>
<evidence type="ECO:0000256" key="1">
    <source>
        <dbReference type="ARBA" id="ARBA00022741"/>
    </source>
</evidence>
<dbReference type="AlphaFoldDB" id="A0A1V8ZZI6"/>
<protein>
    <submittedName>
        <fullName evidence="5">Allophanate hydrolase</fullName>
    </submittedName>
</protein>
<dbReference type="GO" id="GO:0005524">
    <property type="term" value="F:ATP binding"/>
    <property type="evidence" value="ECO:0007669"/>
    <property type="project" value="UniProtKB-KW"/>
</dbReference>
<dbReference type="Proteomes" id="UP000192591">
    <property type="component" value="Unassembled WGS sequence"/>
</dbReference>
<dbReference type="InterPro" id="IPR003833">
    <property type="entry name" value="CT_C_D"/>
</dbReference>
<dbReference type="PANTHER" id="PTHR34698:SF2">
    <property type="entry name" value="5-OXOPROLINASE SUBUNIT B"/>
    <property type="match status" value="1"/>
</dbReference>
<gene>
    <name evidence="5" type="ORF">B1813_17450</name>
</gene>
<dbReference type="Gene3D" id="3.30.1360.40">
    <property type="match status" value="1"/>
</dbReference>
<dbReference type="InterPro" id="IPR010016">
    <property type="entry name" value="PxpB"/>
</dbReference>
<name>A0A1V8ZZI6_SACPI</name>
<dbReference type="SMART" id="SM00796">
    <property type="entry name" value="AHS1"/>
    <property type="match status" value="1"/>
</dbReference>
<evidence type="ECO:0000256" key="2">
    <source>
        <dbReference type="ARBA" id="ARBA00022801"/>
    </source>
</evidence>
<evidence type="ECO:0000313" key="5">
    <source>
        <dbReference type="EMBL" id="OQO90220.1"/>
    </source>
</evidence>
<dbReference type="InterPro" id="IPR029000">
    <property type="entry name" value="Cyclophilin-like_dom_sf"/>
</dbReference>
<dbReference type="STRING" id="1962155.B1813_17450"/>
<dbReference type="RefSeq" id="WP_081193677.1">
    <property type="nucleotide sequence ID" value="NZ_MWIH01000007.1"/>
</dbReference>
<dbReference type="Pfam" id="PF02682">
    <property type="entry name" value="CT_C_D"/>
    <property type="match status" value="1"/>
</dbReference>
<proteinExistence type="predicted"/>
<comment type="caution">
    <text evidence="5">The sequence shown here is derived from an EMBL/GenBank/DDBJ whole genome shotgun (WGS) entry which is preliminary data.</text>
</comment>